<evidence type="ECO:0000256" key="7">
    <source>
        <dbReference type="SAM" id="MobiDB-lite"/>
    </source>
</evidence>
<gene>
    <name evidence="9" type="ORF">BJ991_001988</name>
</gene>
<evidence type="ECO:0000256" key="4">
    <source>
        <dbReference type="ARBA" id="ARBA00022825"/>
    </source>
</evidence>
<dbReference type="RefSeq" id="WP_179489617.1">
    <property type="nucleotide sequence ID" value="NZ_JACCBV010000001.1"/>
</dbReference>
<dbReference type="InterPro" id="IPR015500">
    <property type="entry name" value="Peptidase_S8_subtilisin-rel"/>
</dbReference>
<feature type="compositionally biased region" description="Basic and acidic residues" evidence="7">
    <location>
        <begin position="1"/>
        <end position="10"/>
    </location>
</feature>
<protein>
    <submittedName>
        <fullName evidence="9">Subtilisin family serine protease</fullName>
    </submittedName>
</protein>
<evidence type="ECO:0000256" key="1">
    <source>
        <dbReference type="ARBA" id="ARBA00011073"/>
    </source>
</evidence>
<name>A0A7Y9KJN6_9MICO</name>
<feature type="active site" description="Charge relay system" evidence="5 6">
    <location>
        <position position="533"/>
    </location>
</feature>
<comment type="similarity">
    <text evidence="1 6">Belongs to the peptidase S8 family.</text>
</comment>
<evidence type="ECO:0000259" key="8">
    <source>
        <dbReference type="Pfam" id="PF00082"/>
    </source>
</evidence>
<keyword evidence="10" id="KW-1185">Reference proteome</keyword>
<dbReference type="InterPro" id="IPR023828">
    <property type="entry name" value="Peptidase_S8_Ser-AS"/>
</dbReference>
<dbReference type="SUPFAM" id="SSF52743">
    <property type="entry name" value="Subtilisin-like"/>
    <property type="match status" value="1"/>
</dbReference>
<evidence type="ECO:0000256" key="3">
    <source>
        <dbReference type="ARBA" id="ARBA00022801"/>
    </source>
</evidence>
<dbReference type="Proteomes" id="UP000576969">
    <property type="component" value="Unassembled WGS sequence"/>
</dbReference>
<evidence type="ECO:0000313" key="9">
    <source>
        <dbReference type="EMBL" id="NYE19960.1"/>
    </source>
</evidence>
<feature type="compositionally biased region" description="Acidic residues" evidence="7">
    <location>
        <begin position="58"/>
        <end position="76"/>
    </location>
</feature>
<evidence type="ECO:0000313" key="10">
    <source>
        <dbReference type="Proteomes" id="UP000576969"/>
    </source>
</evidence>
<feature type="domain" description="Peptidase S8/S53" evidence="8">
    <location>
        <begin position="242"/>
        <end position="576"/>
    </location>
</feature>
<reference evidence="9 10" key="1">
    <citation type="submission" date="2020-07" db="EMBL/GenBank/DDBJ databases">
        <title>Sequencing the genomes of 1000 actinobacteria strains.</title>
        <authorList>
            <person name="Klenk H.-P."/>
        </authorList>
    </citation>
    <scope>NUCLEOTIDE SEQUENCE [LARGE SCALE GENOMIC DNA]</scope>
    <source>
        <strain evidence="9 10">DSM 24662</strain>
    </source>
</reference>
<dbReference type="EMBL" id="JACCBV010000001">
    <property type="protein sequence ID" value="NYE19960.1"/>
    <property type="molecule type" value="Genomic_DNA"/>
</dbReference>
<dbReference type="PANTHER" id="PTHR43806">
    <property type="entry name" value="PEPTIDASE S8"/>
    <property type="match status" value="1"/>
</dbReference>
<comment type="caution">
    <text evidence="9">The sequence shown here is derived from an EMBL/GenBank/DDBJ whole genome shotgun (WGS) entry which is preliminary data.</text>
</comment>
<dbReference type="CDD" id="cd07487">
    <property type="entry name" value="Peptidases_S8_1"/>
    <property type="match status" value="1"/>
</dbReference>
<dbReference type="PROSITE" id="PS00137">
    <property type="entry name" value="SUBTILASE_HIS"/>
    <property type="match status" value="1"/>
</dbReference>
<dbReference type="PROSITE" id="PS51892">
    <property type="entry name" value="SUBTILASE"/>
    <property type="match status" value="1"/>
</dbReference>
<dbReference type="PRINTS" id="PR00723">
    <property type="entry name" value="SUBTILISIN"/>
</dbReference>
<sequence length="592" mass="63117">MARTSDDDSRTPLPREFPAVEAEADLEPEPPRPKPRGEGPEGGKRPVPSRRAAPGEPPEGEAPEAGEGAEPEEAGAEEPPGPPRIPPTAPAFPLPDVPRTVSLVTDSVITRPLAERMASASEDELIGIVIELRTDSGIPLENAAQELLAMIRIAAGGRTLEAYPTTTNHYVMAALTADEILELVRIDADKGRTPPRDRQEQKTAPRSFINRVWPNFEVRATIHRSVTTMKADAAVRSFDATGDGIVWAVLDTGVDRTHAHFRTYDTLDLPESLRPRSFVSGTTDADALRDPNGHGTHVAGIIAGGQIAKPRGKRICAATWYRTAEGATGVERVELDSISGMAPKAKILSIKVLRDDRTGDLASLLEALEYIEELNRSGRELNVHGVNLSLGYPFDPSWFATGLSPVCREVDRLVANGVCVVVSAGNTGYGAARDTSGREMRLGFGMTINDPGNAARAITVGSTSIKPYSTGVSYFSSKGPTGDGRPKPDVVAPGERVVSAGAGELLERARANVQLKADEKASDITYVEDSGTSMSAPHVSGVAAAFLSVHREFIGKPDDVKRILLDSANDLGRDATFQGRGLVDAMRAIQSV</sequence>
<feature type="compositionally biased region" description="Pro residues" evidence="7">
    <location>
        <begin position="79"/>
        <end position="96"/>
    </location>
</feature>
<feature type="active site" description="Charge relay system" evidence="5 6">
    <location>
        <position position="251"/>
    </location>
</feature>
<proteinExistence type="inferred from homology"/>
<dbReference type="PANTHER" id="PTHR43806:SF11">
    <property type="entry name" value="CEREVISIN-RELATED"/>
    <property type="match status" value="1"/>
</dbReference>
<dbReference type="AlphaFoldDB" id="A0A7Y9KJN6"/>
<keyword evidence="3 6" id="KW-0378">Hydrolase</keyword>
<keyword evidence="4 6" id="KW-0720">Serine protease</keyword>
<organism evidence="9 10">
    <name type="scientific">Microbacterium immunditiarum</name>
    <dbReference type="NCBI Taxonomy" id="337480"/>
    <lineage>
        <taxon>Bacteria</taxon>
        <taxon>Bacillati</taxon>
        <taxon>Actinomycetota</taxon>
        <taxon>Actinomycetes</taxon>
        <taxon>Micrococcales</taxon>
        <taxon>Microbacteriaceae</taxon>
        <taxon>Microbacterium</taxon>
    </lineage>
</organism>
<dbReference type="Pfam" id="PF00082">
    <property type="entry name" value="Peptidase_S8"/>
    <property type="match status" value="1"/>
</dbReference>
<evidence type="ECO:0000256" key="5">
    <source>
        <dbReference type="PIRSR" id="PIRSR615500-1"/>
    </source>
</evidence>
<dbReference type="InterPro" id="IPR022398">
    <property type="entry name" value="Peptidase_S8_His-AS"/>
</dbReference>
<evidence type="ECO:0000256" key="6">
    <source>
        <dbReference type="PROSITE-ProRule" id="PRU01240"/>
    </source>
</evidence>
<dbReference type="InterPro" id="IPR050131">
    <property type="entry name" value="Peptidase_S8_subtilisin-like"/>
</dbReference>
<keyword evidence="2 6" id="KW-0645">Protease</keyword>
<evidence type="ECO:0000256" key="2">
    <source>
        <dbReference type="ARBA" id="ARBA00022670"/>
    </source>
</evidence>
<feature type="region of interest" description="Disordered" evidence="7">
    <location>
        <begin position="1"/>
        <end position="98"/>
    </location>
</feature>
<dbReference type="GO" id="GO:0004252">
    <property type="term" value="F:serine-type endopeptidase activity"/>
    <property type="evidence" value="ECO:0007669"/>
    <property type="project" value="UniProtKB-UniRule"/>
</dbReference>
<dbReference type="InterPro" id="IPR000209">
    <property type="entry name" value="Peptidase_S8/S53_dom"/>
</dbReference>
<dbReference type="PROSITE" id="PS00138">
    <property type="entry name" value="SUBTILASE_SER"/>
    <property type="match status" value="1"/>
</dbReference>
<feature type="compositionally biased region" description="Basic and acidic residues" evidence="7">
    <location>
        <begin position="29"/>
        <end position="44"/>
    </location>
</feature>
<accession>A0A7Y9KJN6</accession>
<dbReference type="GO" id="GO:0006508">
    <property type="term" value="P:proteolysis"/>
    <property type="evidence" value="ECO:0007669"/>
    <property type="project" value="UniProtKB-KW"/>
</dbReference>
<feature type="active site" description="Charge relay system" evidence="5 6">
    <location>
        <position position="294"/>
    </location>
</feature>
<dbReference type="InterPro" id="IPR036852">
    <property type="entry name" value="Peptidase_S8/S53_dom_sf"/>
</dbReference>
<dbReference type="Gene3D" id="3.40.50.200">
    <property type="entry name" value="Peptidase S8/S53 domain"/>
    <property type="match status" value="1"/>
</dbReference>